<dbReference type="Proteomes" id="UP000269221">
    <property type="component" value="Unassembled WGS sequence"/>
</dbReference>
<proteinExistence type="predicted"/>
<keyword evidence="3" id="KW-1185">Reference proteome</keyword>
<dbReference type="EMBL" id="QRBI01000319">
    <property type="protein sequence ID" value="RMB88588.1"/>
    <property type="molecule type" value="Genomic_DNA"/>
</dbReference>
<evidence type="ECO:0000256" key="1">
    <source>
        <dbReference type="SAM" id="MobiDB-lite"/>
    </source>
</evidence>
<evidence type="ECO:0000313" key="2">
    <source>
        <dbReference type="EMBL" id="RMB88588.1"/>
    </source>
</evidence>
<name>A0A3M0IJL8_HIRRU</name>
<gene>
    <name evidence="2" type="ORF">DUI87_35029</name>
</gene>
<feature type="region of interest" description="Disordered" evidence="1">
    <location>
        <begin position="34"/>
        <end position="115"/>
    </location>
</feature>
<reference evidence="2 3" key="1">
    <citation type="submission" date="2018-07" db="EMBL/GenBank/DDBJ databases">
        <title>A high quality draft genome assembly of the barn swallow (H. rustica rustica).</title>
        <authorList>
            <person name="Formenti G."/>
            <person name="Chiara M."/>
            <person name="Poveda L."/>
            <person name="Francoijs K.-J."/>
            <person name="Bonisoli-Alquati A."/>
            <person name="Canova L."/>
            <person name="Gianfranceschi L."/>
            <person name="Horner D.S."/>
            <person name="Saino N."/>
        </authorList>
    </citation>
    <scope>NUCLEOTIDE SEQUENCE [LARGE SCALE GENOMIC DNA]</scope>
    <source>
        <strain evidence="2">Chelidonia</strain>
        <tissue evidence="2">Blood</tissue>
    </source>
</reference>
<protein>
    <submittedName>
        <fullName evidence="2">Uncharacterized protein</fullName>
    </submittedName>
</protein>
<evidence type="ECO:0000313" key="3">
    <source>
        <dbReference type="Proteomes" id="UP000269221"/>
    </source>
</evidence>
<accession>A0A3M0IJL8</accession>
<dbReference type="SUPFAM" id="SSF57997">
    <property type="entry name" value="Tropomyosin"/>
    <property type="match status" value="1"/>
</dbReference>
<dbReference type="AlphaFoldDB" id="A0A3M0IJL8"/>
<feature type="compositionally biased region" description="Basic and acidic residues" evidence="1">
    <location>
        <begin position="34"/>
        <end position="103"/>
    </location>
</feature>
<organism evidence="2 3">
    <name type="scientific">Hirundo rustica rustica</name>
    <dbReference type="NCBI Taxonomy" id="333673"/>
    <lineage>
        <taxon>Eukaryota</taxon>
        <taxon>Metazoa</taxon>
        <taxon>Chordata</taxon>
        <taxon>Craniata</taxon>
        <taxon>Vertebrata</taxon>
        <taxon>Euteleostomi</taxon>
        <taxon>Archelosauria</taxon>
        <taxon>Archosauria</taxon>
        <taxon>Dinosauria</taxon>
        <taxon>Saurischia</taxon>
        <taxon>Theropoda</taxon>
        <taxon>Coelurosauria</taxon>
        <taxon>Aves</taxon>
        <taxon>Neognathae</taxon>
        <taxon>Neoaves</taxon>
        <taxon>Telluraves</taxon>
        <taxon>Australaves</taxon>
        <taxon>Passeriformes</taxon>
        <taxon>Sylvioidea</taxon>
        <taxon>Hirundinidae</taxon>
        <taxon>Hirundo</taxon>
    </lineage>
</organism>
<comment type="caution">
    <text evidence="2">The sequence shown here is derived from an EMBL/GenBank/DDBJ whole genome shotgun (WGS) entry which is preliminary data.</text>
</comment>
<sequence>MLIRTGITLIRTGIMLIRTGIMLIRTKDWDNADKDWDNADKDWDNADKDWDNADKDRDNADKDRDNADKGVDNVDKDWDNTDKAWDNADKDWDNADKDWDNADKNWNNSDKAWDNADKAWDNADKAGSSRDEAPWDGSSCARTMAKIPEKRREQTEGKIKGEQARPKTWIGKRFVHPQTFPGIDPIFGQPKISRDLPKKTWENCLWNDLLARPVPVFPGKQRPWKTLFRQHLPAPRPISRPFPRLSRAWCRARGIFCSQIPLVLQCTEKGRKTGRAEPRNAAAFPDRLRKIFHGQGMAESLFSCSCSMHRNV</sequence>